<dbReference type="Pfam" id="PF00072">
    <property type="entry name" value="Response_reg"/>
    <property type="match status" value="1"/>
</dbReference>
<dbReference type="AlphaFoldDB" id="A0A5D0MET2"/>
<dbReference type="PROSITE" id="PS50110">
    <property type="entry name" value="RESPONSE_REGULATORY"/>
    <property type="match status" value="1"/>
</dbReference>
<evidence type="ECO:0000313" key="4">
    <source>
        <dbReference type="EMBL" id="TYB30912.1"/>
    </source>
</evidence>
<reference evidence="4" key="1">
    <citation type="submission" date="2019-08" db="EMBL/GenBank/DDBJ databases">
        <title>Genomic characterization of a novel candidate phylum (ARYD3) from a high temperature, high salinity tertiary oil reservoir in north central Oklahoma, USA.</title>
        <authorList>
            <person name="Youssef N.H."/>
            <person name="Yadav A."/>
            <person name="Elshahed M.S."/>
        </authorList>
    </citation>
    <scope>NUCLEOTIDE SEQUENCE [LARGE SCALE GENOMIC DNA]</scope>
    <source>
        <strain evidence="4">ARYD3</strain>
    </source>
</reference>
<dbReference type="Gene3D" id="3.40.50.2300">
    <property type="match status" value="1"/>
</dbReference>
<dbReference type="PANTHER" id="PTHR44591">
    <property type="entry name" value="STRESS RESPONSE REGULATOR PROTEIN 1"/>
    <property type="match status" value="1"/>
</dbReference>
<keyword evidence="5" id="KW-1185">Reference proteome</keyword>
<protein>
    <submittedName>
        <fullName evidence="4">Response regulator</fullName>
    </submittedName>
</protein>
<dbReference type="SUPFAM" id="SSF52172">
    <property type="entry name" value="CheY-like"/>
    <property type="match status" value="1"/>
</dbReference>
<dbReference type="InterPro" id="IPR050595">
    <property type="entry name" value="Bact_response_regulator"/>
</dbReference>
<comment type="caution">
    <text evidence="4">The sequence shown here is derived from an EMBL/GenBank/DDBJ whole genome shotgun (WGS) entry which is preliminary data.</text>
</comment>
<dbReference type="EMBL" id="VSIX01000065">
    <property type="protein sequence ID" value="TYB30912.1"/>
    <property type="molecule type" value="Genomic_DNA"/>
</dbReference>
<evidence type="ECO:0000259" key="3">
    <source>
        <dbReference type="PROSITE" id="PS50110"/>
    </source>
</evidence>
<proteinExistence type="predicted"/>
<dbReference type="SMART" id="SM00448">
    <property type="entry name" value="REC"/>
    <property type="match status" value="1"/>
</dbReference>
<dbReference type="CDD" id="cd00156">
    <property type="entry name" value="REC"/>
    <property type="match status" value="1"/>
</dbReference>
<dbReference type="PANTHER" id="PTHR44591:SF3">
    <property type="entry name" value="RESPONSE REGULATORY DOMAIN-CONTAINING PROTEIN"/>
    <property type="match status" value="1"/>
</dbReference>
<evidence type="ECO:0000256" key="2">
    <source>
        <dbReference type="PROSITE-ProRule" id="PRU00169"/>
    </source>
</evidence>
<feature type="domain" description="Response regulatory" evidence="3">
    <location>
        <begin position="5"/>
        <end position="121"/>
    </location>
</feature>
<sequence>MKRIKILLVDDNKSLSFGLKEYLQDYNMNVSIVNSAEKAFEKYKIDEFDVIIVDLRLPGMNGEDFILSCERKYNNLKYIIYTGSSDYTLKKELKNSANLSKNIIKKPLNGFKKIKKEIDSLIGDSDNCD</sequence>
<evidence type="ECO:0000313" key="5">
    <source>
        <dbReference type="Proteomes" id="UP000324143"/>
    </source>
</evidence>
<organism evidence="4 5">
    <name type="scientific">Candidatus Mcinerneyibacterium aminivorans</name>
    <dbReference type="NCBI Taxonomy" id="2703815"/>
    <lineage>
        <taxon>Bacteria</taxon>
        <taxon>Candidatus Macinerneyibacteriota</taxon>
        <taxon>Candidatus Mcinerneyibacteria</taxon>
        <taxon>Candidatus Mcinerneyibacteriales</taxon>
        <taxon>Candidatus Mcinerneyibacteriaceae</taxon>
        <taxon>Candidatus Mcinerneyibacterium</taxon>
    </lineage>
</organism>
<dbReference type="Proteomes" id="UP000324143">
    <property type="component" value="Unassembled WGS sequence"/>
</dbReference>
<feature type="modified residue" description="4-aspartylphosphate" evidence="2">
    <location>
        <position position="54"/>
    </location>
</feature>
<evidence type="ECO:0000256" key="1">
    <source>
        <dbReference type="ARBA" id="ARBA00022553"/>
    </source>
</evidence>
<dbReference type="InterPro" id="IPR011006">
    <property type="entry name" value="CheY-like_superfamily"/>
</dbReference>
<accession>A0A5D0MET2</accession>
<dbReference type="InterPro" id="IPR001789">
    <property type="entry name" value="Sig_transdc_resp-reg_receiver"/>
</dbReference>
<gene>
    <name evidence="4" type="ORF">FXF47_06935</name>
</gene>
<dbReference type="GO" id="GO:0000160">
    <property type="term" value="P:phosphorelay signal transduction system"/>
    <property type="evidence" value="ECO:0007669"/>
    <property type="project" value="InterPro"/>
</dbReference>
<keyword evidence="1 2" id="KW-0597">Phosphoprotein</keyword>
<name>A0A5D0MET2_9BACT</name>